<evidence type="ECO:0000256" key="3">
    <source>
        <dbReference type="ARBA" id="ARBA00022801"/>
    </source>
</evidence>
<dbReference type="InterPro" id="IPR048362">
    <property type="entry name" value="PARG_helical"/>
</dbReference>
<dbReference type="EC" id="3.2.1.143" evidence="2"/>
<reference evidence="7 8" key="1">
    <citation type="submission" date="2024-03" db="EMBL/GenBank/DDBJ databases">
        <title>The genome assembly and annotation of the cricket Gryllus longicercus Weissman &amp; Gray.</title>
        <authorList>
            <person name="Szrajer S."/>
            <person name="Gray D."/>
            <person name="Ylla G."/>
        </authorList>
    </citation>
    <scope>NUCLEOTIDE SEQUENCE [LARGE SCALE GENOMIC DNA]</scope>
    <source>
        <strain evidence="7">DAG 2021-001</strain>
        <tissue evidence="7">Whole body minus gut</tissue>
    </source>
</reference>
<gene>
    <name evidence="7" type="ORF">R5R35_009174</name>
</gene>
<feature type="compositionally biased region" description="Basic and acidic residues" evidence="4">
    <location>
        <begin position="473"/>
        <end position="482"/>
    </location>
</feature>
<dbReference type="InterPro" id="IPR007724">
    <property type="entry name" value="Poly_GlycHdrlase"/>
</dbReference>
<sequence length="832" mass="89837">MALVMLPCDLPWWPQVQRQLTQLALSRSSRELIETMEKIHSMCNISLDPDEEAPDPALFQALERFLEEDLTPEERRHFLEKTSPAMVQRALQLKSLKPPGGLHFSLQQQADKVQLERSFVASLLAHSFFSTFPKRTPKTHPTLQDFNFSDFFRHLDTQCQKAKLRSILQYFDHLENEGLPEQKVIFSRQVMSSKDWLTIEDWLECGLPLVPLLVRHEGRLDRAEPDSLHICFSSSRVGGDVLSDGFTQECLQFCTQPELLTMLSCVEALEDNEVLAIDGVMQVARISGPRHRASMDPLAKPPLLSVCCMDAEIYTTLPISQLEEDNVLRELNKALLGFRQKCNPSTPTLDLSPNAPPTSTASSNTTTSGTSTLGQQQSKRLSPIGESFSSTPPEKAPPSSSGPAAAGARKDLLQPPAPVAAVAVGGGVGVPTLGPGGRRGRFIVLGSSGECLPVSRAACSLYSSCQSESDEEFHSARTSLEHDDSESEEAGARRYSAQLDTPERRSTFAARLRDALSRGAAAADDDDLSDASDDSSSYAVGITVAGAGLQDGDIRVRRGGSRGFMLQEDSTDAHLERERRRAQRRSGARGTRGASSCYSFSTECSSELEELCDQYHRWLGETGAEAGGAERELDARDIAVVRFASSLLKRTLSDSFAGAPLLAEGAAGAAGDLDESARGAHRIAAVARSLSLELARHNHRLAAQLVSLLGTAGRKGSAAPGLRAVASGNWGCGSRGAGDPQLKLIVQWLAASVAGVPALAYYTCGHSRLLKLDTVARVLLDRRWTVGELVTATLRHAQDTLQATAAGSTPPGCLFDELLGMEKPSAAPTTTL</sequence>
<dbReference type="PANTHER" id="PTHR12837">
    <property type="entry name" value="POLY ADP-RIBOSE GLYCOHYDROLASE"/>
    <property type="match status" value="1"/>
</dbReference>
<dbReference type="AlphaFoldDB" id="A0AAN9Z786"/>
<evidence type="ECO:0000256" key="2">
    <source>
        <dbReference type="ARBA" id="ARBA00012255"/>
    </source>
</evidence>
<dbReference type="GO" id="GO:0009225">
    <property type="term" value="P:nucleotide-sugar metabolic process"/>
    <property type="evidence" value="ECO:0007669"/>
    <property type="project" value="TreeGrafter"/>
</dbReference>
<keyword evidence="3" id="KW-0378">Hydrolase</keyword>
<feature type="domain" description="PARG helical" evidence="6">
    <location>
        <begin position="71"/>
        <end position="188"/>
    </location>
</feature>
<name>A0AAN9Z786_9ORTH</name>
<accession>A0AAN9Z786</accession>
<dbReference type="InterPro" id="IPR046372">
    <property type="entry name" value="PARG_cat_C"/>
</dbReference>
<keyword evidence="8" id="KW-1185">Reference proteome</keyword>
<evidence type="ECO:0000259" key="5">
    <source>
        <dbReference type="Pfam" id="PF05028"/>
    </source>
</evidence>
<feature type="compositionally biased region" description="Low complexity" evidence="4">
    <location>
        <begin position="397"/>
        <end position="407"/>
    </location>
</feature>
<dbReference type="Pfam" id="PF05028">
    <property type="entry name" value="PARG_cat_C"/>
    <property type="match status" value="2"/>
</dbReference>
<dbReference type="GO" id="GO:0004649">
    <property type="term" value="F:poly(ADP-ribose) glycohydrolase activity"/>
    <property type="evidence" value="ECO:0007669"/>
    <property type="project" value="UniProtKB-EC"/>
</dbReference>
<dbReference type="Pfam" id="PF20811">
    <property type="entry name" value="PARG_cat_N"/>
    <property type="match status" value="1"/>
</dbReference>
<feature type="domain" description="PARG catalytic Macro" evidence="5">
    <location>
        <begin position="722"/>
        <end position="769"/>
    </location>
</feature>
<evidence type="ECO:0000313" key="8">
    <source>
        <dbReference type="Proteomes" id="UP001378592"/>
    </source>
</evidence>
<comment type="similarity">
    <text evidence="1">Belongs to the poly(ADP-ribose) glycohydrolase family.</text>
</comment>
<dbReference type="GO" id="GO:1990966">
    <property type="term" value="P:ATP generation from poly-ADP-D-ribose"/>
    <property type="evidence" value="ECO:0007669"/>
    <property type="project" value="TreeGrafter"/>
</dbReference>
<dbReference type="GO" id="GO:0005737">
    <property type="term" value="C:cytoplasm"/>
    <property type="evidence" value="ECO:0007669"/>
    <property type="project" value="TreeGrafter"/>
</dbReference>
<feature type="region of interest" description="Disordered" evidence="4">
    <location>
        <begin position="345"/>
        <end position="409"/>
    </location>
</feature>
<dbReference type="GO" id="GO:0005634">
    <property type="term" value="C:nucleus"/>
    <property type="evidence" value="ECO:0007669"/>
    <property type="project" value="TreeGrafter"/>
</dbReference>
<feature type="domain" description="PARG catalytic Macro" evidence="5">
    <location>
        <begin position="200"/>
        <end position="346"/>
    </location>
</feature>
<evidence type="ECO:0000313" key="7">
    <source>
        <dbReference type="EMBL" id="KAK7864330.1"/>
    </source>
</evidence>
<evidence type="ECO:0000256" key="4">
    <source>
        <dbReference type="SAM" id="MobiDB-lite"/>
    </source>
</evidence>
<organism evidence="7 8">
    <name type="scientific">Gryllus longicercus</name>
    <dbReference type="NCBI Taxonomy" id="2509291"/>
    <lineage>
        <taxon>Eukaryota</taxon>
        <taxon>Metazoa</taxon>
        <taxon>Ecdysozoa</taxon>
        <taxon>Arthropoda</taxon>
        <taxon>Hexapoda</taxon>
        <taxon>Insecta</taxon>
        <taxon>Pterygota</taxon>
        <taxon>Neoptera</taxon>
        <taxon>Polyneoptera</taxon>
        <taxon>Orthoptera</taxon>
        <taxon>Ensifera</taxon>
        <taxon>Gryllidea</taxon>
        <taxon>Grylloidea</taxon>
        <taxon>Gryllidae</taxon>
        <taxon>Gryllinae</taxon>
        <taxon>Gryllus</taxon>
    </lineage>
</organism>
<comment type="caution">
    <text evidence="7">The sequence shown here is derived from an EMBL/GenBank/DDBJ whole genome shotgun (WGS) entry which is preliminary data.</text>
</comment>
<dbReference type="PANTHER" id="PTHR12837:SF14">
    <property type="entry name" value="POLY(ADP-RIBOSE) GLYCOHYDROLASE"/>
    <property type="match status" value="1"/>
</dbReference>
<evidence type="ECO:0000259" key="6">
    <source>
        <dbReference type="Pfam" id="PF20811"/>
    </source>
</evidence>
<protein>
    <recommendedName>
        <fullName evidence="2">poly(ADP-ribose) glycohydrolase</fullName>
        <ecNumber evidence="2">3.2.1.143</ecNumber>
    </recommendedName>
</protein>
<feature type="region of interest" description="Disordered" evidence="4">
    <location>
        <begin position="473"/>
        <end position="502"/>
    </location>
</feature>
<dbReference type="GO" id="GO:0006282">
    <property type="term" value="P:regulation of DNA repair"/>
    <property type="evidence" value="ECO:0007669"/>
    <property type="project" value="InterPro"/>
</dbReference>
<evidence type="ECO:0000256" key="1">
    <source>
        <dbReference type="ARBA" id="ARBA00009545"/>
    </source>
</evidence>
<dbReference type="GO" id="GO:0005975">
    <property type="term" value="P:carbohydrate metabolic process"/>
    <property type="evidence" value="ECO:0007669"/>
    <property type="project" value="InterPro"/>
</dbReference>
<feature type="region of interest" description="Disordered" evidence="4">
    <location>
        <begin position="566"/>
        <end position="595"/>
    </location>
</feature>
<proteinExistence type="inferred from homology"/>
<feature type="compositionally biased region" description="Low complexity" evidence="4">
    <location>
        <begin position="351"/>
        <end position="378"/>
    </location>
</feature>
<dbReference type="EMBL" id="JAZDUA010000206">
    <property type="protein sequence ID" value="KAK7864330.1"/>
    <property type="molecule type" value="Genomic_DNA"/>
</dbReference>
<dbReference type="Proteomes" id="UP001378592">
    <property type="component" value="Unassembled WGS sequence"/>
</dbReference>